<proteinExistence type="predicted"/>
<evidence type="ECO:0008006" key="3">
    <source>
        <dbReference type="Google" id="ProtNLM"/>
    </source>
</evidence>
<dbReference type="RefSeq" id="WP_255187447.1">
    <property type="nucleotide sequence ID" value="NZ_CP113517.1"/>
</dbReference>
<keyword evidence="2" id="KW-1185">Reference proteome</keyword>
<evidence type="ECO:0000313" key="1">
    <source>
        <dbReference type="EMBL" id="WAR46540.1"/>
    </source>
</evidence>
<dbReference type="Proteomes" id="UP001162780">
    <property type="component" value="Chromosome"/>
</dbReference>
<evidence type="ECO:0000313" key="2">
    <source>
        <dbReference type="Proteomes" id="UP001162780"/>
    </source>
</evidence>
<gene>
    <name evidence="1" type="ORF">NM686_008490</name>
</gene>
<organism evidence="1 2">
    <name type="scientific">Methylomonas rapida</name>
    <dbReference type="NCBI Taxonomy" id="2963939"/>
    <lineage>
        <taxon>Bacteria</taxon>
        <taxon>Pseudomonadati</taxon>
        <taxon>Pseudomonadota</taxon>
        <taxon>Gammaproteobacteria</taxon>
        <taxon>Methylococcales</taxon>
        <taxon>Methylococcaceae</taxon>
        <taxon>Methylomonas</taxon>
    </lineage>
</organism>
<sequence length="429" mass="45337">MNAKSSLQKQRGAASLLTALVLLICITLIALLTAKTVLVETQITADNYRTSQAFSAASAAMDRGVAYFMENGFDADGNNVLDYPGPGAEPSAGACALQANSINNNPFNFSNTNPTGTQTTFSQFYFDNTRNPADPNDICPAETPNMKRGIIVARGWSDDCTAVRTITQCVGTVGYFKNGVAPEQAWVSKAGVGVNGTGTIINRYTNTNVWAGGDYGGSSAAYDTYIRPADKQIADYTTAELDSATTANTQKVSDRNSGIGLDVITSDAFLSSKTSSTDNANLNSTAQNQFFDMYFSETKQGIKEMAEKSGQLYTTTTPPNTVSGLVWVEGDYSLPSLGSSTKPVTLIVNGDLTINGNIDFFGIVYVTGDIKGTGTPVITGSIIAEKTAATHSMSATSTLVFKPWGDGSGDDTPFQKGTGTVIAGTWKDW</sequence>
<accession>A0ABY7GPW3</accession>
<name>A0ABY7GPW3_9GAMM</name>
<dbReference type="EMBL" id="CP113517">
    <property type="protein sequence ID" value="WAR46540.1"/>
    <property type="molecule type" value="Genomic_DNA"/>
</dbReference>
<protein>
    <recommendedName>
        <fullName evidence="3">Type 4 fimbrial biogenesis protein PilX N-terminal domain-containing protein</fullName>
    </recommendedName>
</protein>
<reference evidence="1" key="1">
    <citation type="submission" date="2022-11" db="EMBL/GenBank/DDBJ databases">
        <title>Methylomonas rapida sp. nov., Carotenoid-Producing Obligate Methanotrophs with High Growth Characteristics and Biotechnological Potential.</title>
        <authorList>
            <person name="Tikhonova E.N."/>
            <person name="Suleimanov R.Z."/>
            <person name="Miroshnikov K."/>
            <person name="Oshkin I.Y."/>
            <person name="Belova S.E."/>
            <person name="Danilova O.V."/>
            <person name="Ashikhmin A."/>
            <person name="Konopkin A."/>
            <person name="But S.Y."/>
            <person name="Khmelenina V.N."/>
            <person name="Kuznetsov N."/>
            <person name="Pimenov N.V."/>
            <person name="Dedysh S.N."/>
        </authorList>
    </citation>
    <scope>NUCLEOTIDE SEQUENCE</scope>
    <source>
        <strain evidence="1">MP1</strain>
    </source>
</reference>